<evidence type="ECO:0000256" key="1">
    <source>
        <dbReference type="SAM" id="MobiDB-lite"/>
    </source>
</evidence>
<keyword evidence="3" id="KW-1185">Reference proteome</keyword>
<dbReference type="VEuPathDB" id="FungiDB:AB675_1496"/>
<evidence type="ECO:0000313" key="3">
    <source>
        <dbReference type="Proteomes" id="UP000038010"/>
    </source>
</evidence>
<dbReference type="GeneID" id="28733271"/>
<dbReference type="OrthoDB" id="4144003at2759"/>
<dbReference type="RefSeq" id="XP_017997171.1">
    <property type="nucleotide sequence ID" value="XM_018141391.1"/>
</dbReference>
<feature type="compositionally biased region" description="Polar residues" evidence="1">
    <location>
        <begin position="63"/>
        <end position="96"/>
    </location>
</feature>
<sequence length="517" mass="57797">MRSAEGLRSAFLWVNNAGNEDEFASGTEKVVCLNTIRTHSKRVQRKRRDERLTSSALKIAQEGFQTPRQHTVPSSDIGNNTLPSTPGSELSSQQLTLRPRRTPNKTCGQGARLLTDPGRSTDAFRTLPMPLTEERHQIVTHLIDYVGDIASAQRAPGFSVLTDRWRRSISATLDLAFTSRVRYATLISGWAHDLSMRYEKITRQTVVSLMHQSLAITRESLRDRQHISPDHFFAAIMLFRAYRVLGDTEAAVLHLRAAHQFWRVLGGPGHVDDGTVGLFCSSVFGTLEIDYAALEPPMPPFYPQGAAPEPWPPNIVVNAKCAQPSVLYRADVDRLVDMIVDYAQRCSHASTNCSEARYDPEAELLNLSLRQHLLCLRTNDRRVRAFTIALQLLVFSLAGYSFFRLHAPYGAQYIKKALDMSAGTWHDDNLCHTVCLVIGAQFSSDRWFIHQLAILAEEMELLTRETIQTLLLRSCGALVADNLISQETIKSLSANVDTIIGKQHQQHSGVCAIIPRG</sequence>
<gene>
    <name evidence="2" type="ORF">AB675_1496</name>
</gene>
<name>A0A0N0NJR8_9EURO</name>
<reference evidence="2 3" key="1">
    <citation type="submission" date="2015-06" db="EMBL/GenBank/DDBJ databases">
        <title>Draft genome of the ant-associated black yeast Phialophora attae CBS 131958.</title>
        <authorList>
            <person name="Moreno L.F."/>
            <person name="Stielow B.J."/>
            <person name="de Hoog S."/>
            <person name="Vicente V.A."/>
            <person name="Weiss V.A."/>
            <person name="de Vries M."/>
            <person name="Cruz L.M."/>
            <person name="Souza E.M."/>
        </authorList>
    </citation>
    <scope>NUCLEOTIDE SEQUENCE [LARGE SCALE GENOMIC DNA]</scope>
    <source>
        <strain evidence="2 3">CBS 131958</strain>
    </source>
</reference>
<evidence type="ECO:0000313" key="2">
    <source>
        <dbReference type="EMBL" id="KPI37208.1"/>
    </source>
</evidence>
<proteinExistence type="predicted"/>
<accession>A0A0N0NJR8</accession>
<feature type="region of interest" description="Disordered" evidence="1">
    <location>
        <begin position="63"/>
        <end position="108"/>
    </location>
</feature>
<dbReference type="AlphaFoldDB" id="A0A0N0NJR8"/>
<organism evidence="2 3">
    <name type="scientific">Cyphellophora attinorum</name>
    <dbReference type="NCBI Taxonomy" id="1664694"/>
    <lineage>
        <taxon>Eukaryota</taxon>
        <taxon>Fungi</taxon>
        <taxon>Dikarya</taxon>
        <taxon>Ascomycota</taxon>
        <taxon>Pezizomycotina</taxon>
        <taxon>Eurotiomycetes</taxon>
        <taxon>Chaetothyriomycetidae</taxon>
        <taxon>Chaetothyriales</taxon>
        <taxon>Cyphellophoraceae</taxon>
        <taxon>Cyphellophora</taxon>
    </lineage>
</organism>
<dbReference type="EMBL" id="LFJN01000025">
    <property type="protein sequence ID" value="KPI37208.1"/>
    <property type="molecule type" value="Genomic_DNA"/>
</dbReference>
<comment type="caution">
    <text evidence="2">The sequence shown here is derived from an EMBL/GenBank/DDBJ whole genome shotgun (WGS) entry which is preliminary data.</text>
</comment>
<protein>
    <submittedName>
        <fullName evidence="2">Uncharacterized protein</fullName>
    </submittedName>
</protein>
<dbReference type="Proteomes" id="UP000038010">
    <property type="component" value="Unassembled WGS sequence"/>
</dbReference>